<accession>A0ABS6MDL8</accession>
<organism evidence="1 2">
    <name type="scientific">Marinobacterium weihaiense</name>
    <dbReference type="NCBI Taxonomy" id="2851016"/>
    <lineage>
        <taxon>Bacteria</taxon>
        <taxon>Pseudomonadati</taxon>
        <taxon>Pseudomonadota</taxon>
        <taxon>Gammaproteobacteria</taxon>
        <taxon>Oceanospirillales</taxon>
        <taxon>Oceanospirillaceae</taxon>
        <taxon>Marinobacterium</taxon>
    </lineage>
</organism>
<name>A0ABS6MDL8_9GAMM</name>
<reference evidence="1 2" key="1">
    <citation type="submission" date="2021-06" db="EMBL/GenBank/DDBJ databases">
        <title>Bacterium isolated from marine sediment.</title>
        <authorList>
            <person name="Zhu K.-L."/>
            <person name="Du Z.-J."/>
            <person name="Liang Q.-Y."/>
        </authorList>
    </citation>
    <scope>NUCLEOTIDE SEQUENCE [LARGE SCALE GENOMIC DNA]</scope>
    <source>
        <strain evidence="1 2">A346</strain>
    </source>
</reference>
<gene>
    <name evidence="1" type="ORF">KTN04_13730</name>
</gene>
<sequence>MTLIHTSLIDSMDYKADAFDERFDLVAIQYPGLDKQALATLVSAVYRAAGGNMLALAQYGKEKCYVLMFKKGQTVEFDLSDVGVRQIQSVDTLPQWLVSILLVRALPHLQPSATHDWFEANGFYYCVETKHYKNRLGKELICVEVEPSWATGTPWQHIALKTASFTPAHWHLDADGQPYPRARFKPRFAFDLLSQNVGRKHDGEYFKLPRYSDRRNRSKALHIDQNNPEAFYESRAGVLALCLETFTQVYSGLATLQLKTLDVEQVRIAEKDANQQYAGLHALIAETPLNIVDLAVDPSASHRLQTLLKTLGHTAVIGAQVKPGQYNLVLAESADYYKENGLTDPYPELYQSHANELLQFCDAGRLMKASKKQAPKICEVLLKELLIKREVKERCLLAPYPDIPEALVFIYPVKPDVPKLKWDAPWPWACAEVSHKRLDLFYATEDLVEEIMLALDDTQIKTLCTGYQRPHFIFNRNTKTVLLIHDTGAVTLPNHESLHQQMQLLLQKTGQAIPVELLKRYLNQAEEVSQTFSKQLNQAIQNAINSEVEPGTLKAIGYKKNEHKVFHDWLNEHGYPLRGSYAAKGGVLEGMTSIWFSHAHKLYFCGLKGAPQKKMMNFGRIYRLQHDEDGLPEWYLKSLEVLHVRHRNPTVYPYVFKHLREFVEHGNKTSSDSASAGEG</sequence>
<dbReference type="RefSeq" id="WP_217335810.1">
    <property type="nucleotide sequence ID" value="NZ_JAHQZT010000022.1"/>
</dbReference>
<protein>
    <submittedName>
        <fullName evidence="1">Uncharacterized protein</fullName>
    </submittedName>
</protein>
<evidence type="ECO:0000313" key="2">
    <source>
        <dbReference type="Proteomes" id="UP000755551"/>
    </source>
</evidence>
<dbReference type="EMBL" id="JAHQZT010000022">
    <property type="protein sequence ID" value="MBV0934401.1"/>
    <property type="molecule type" value="Genomic_DNA"/>
</dbReference>
<keyword evidence="2" id="KW-1185">Reference proteome</keyword>
<evidence type="ECO:0000313" key="1">
    <source>
        <dbReference type="EMBL" id="MBV0934401.1"/>
    </source>
</evidence>
<dbReference type="Proteomes" id="UP000755551">
    <property type="component" value="Unassembled WGS sequence"/>
</dbReference>
<comment type="caution">
    <text evidence="1">The sequence shown here is derived from an EMBL/GenBank/DDBJ whole genome shotgun (WGS) entry which is preliminary data.</text>
</comment>
<proteinExistence type="predicted"/>